<sequence length="162" mass="18474">MAQAAPSNCEICIDGPVTEVYLRVDKHCQQWEKNVKEMETIADELLLQRLQKLKIDVDDTDLKQVPERRCVGIIRRRHCRQDKIAPCLSEDSEIYDDLKACRYCELVFANIRGFEAHIQQGCENRSVIAPPMAGEDKVDALNGLPVTVCCEGAIYYLCERQT</sequence>
<evidence type="ECO:0000313" key="1">
    <source>
        <dbReference type="EMBL" id="CAG2221964.1"/>
    </source>
</evidence>
<protein>
    <submittedName>
        <fullName evidence="1">Uncharacterized protein</fullName>
    </submittedName>
</protein>
<accession>A0A8S3SPA8</accession>
<name>A0A8S3SPA8_MYTED</name>
<proteinExistence type="predicted"/>
<keyword evidence="2" id="KW-1185">Reference proteome</keyword>
<dbReference type="AlphaFoldDB" id="A0A8S3SPA8"/>
<comment type="caution">
    <text evidence="1">The sequence shown here is derived from an EMBL/GenBank/DDBJ whole genome shotgun (WGS) entry which is preliminary data.</text>
</comment>
<dbReference type="EMBL" id="CAJPWZ010001710">
    <property type="protein sequence ID" value="CAG2221964.1"/>
    <property type="molecule type" value="Genomic_DNA"/>
</dbReference>
<gene>
    <name evidence="1" type="ORF">MEDL_35314</name>
</gene>
<evidence type="ECO:0000313" key="2">
    <source>
        <dbReference type="Proteomes" id="UP000683360"/>
    </source>
</evidence>
<organism evidence="1 2">
    <name type="scientific">Mytilus edulis</name>
    <name type="common">Blue mussel</name>
    <dbReference type="NCBI Taxonomy" id="6550"/>
    <lineage>
        <taxon>Eukaryota</taxon>
        <taxon>Metazoa</taxon>
        <taxon>Spiralia</taxon>
        <taxon>Lophotrochozoa</taxon>
        <taxon>Mollusca</taxon>
        <taxon>Bivalvia</taxon>
        <taxon>Autobranchia</taxon>
        <taxon>Pteriomorphia</taxon>
        <taxon>Mytilida</taxon>
        <taxon>Mytiloidea</taxon>
        <taxon>Mytilidae</taxon>
        <taxon>Mytilinae</taxon>
        <taxon>Mytilus</taxon>
    </lineage>
</organism>
<dbReference type="Proteomes" id="UP000683360">
    <property type="component" value="Unassembled WGS sequence"/>
</dbReference>
<reference evidence="1" key="1">
    <citation type="submission" date="2021-03" db="EMBL/GenBank/DDBJ databases">
        <authorList>
            <person name="Bekaert M."/>
        </authorList>
    </citation>
    <scope>NUCLEOTIDE SEQUENCE</scope>
</reference>